<reference evidence="4" key="1">
    <citation type="journal article" date="2017" name="bioRxiv">
        <title>Comparative analysis of the genomes of Stylophora pistillata and Acropora digitifera provides evidence for extensive differences between species of corals.</title>
        <authorList>
            <person name="Voolstra C.R."/>
            <person name="Li Y."/>
            <person name="Liew Y.J."/>
            <person name="Baumgarten S."/>
            <person name="Zoccola D."/>
            <person name="Flot J.-F."/>
            <person name="Tambutte S."/>
            <person name="Allemand D."/>
            <person name="Aranda M."/>
        </authorList>
    </citation>
    <scope>NUCLEOTIDE SEQUENCE [LARGE SCALE GENOMIC DNA]</scope>
</reference>
<gene>
    <name evidence="3" type="ORF">AWC38_SpisGene15433</name>
</gene>
<name>A0A2B4RTJ5_STYPI</name>
<evidence type="ECO:0000256" key="2">
    <source>
        <dbReference type="SAM" id="Phobius"/>
    </source>
</evidence>
<dbReference type="Proteomes" id="UP000225706">
    <property type="component" value="Unassembled WGS sequence"/>
</dbReference>
<dbReference type="AlphaFoldDB" id="A0A2B4RTJ5"/>
<proteinExistence type="predicted"/>
<sequence>MRKVLEFDLSARECRDTPDVESNVNNSKDRVLSLSTTHQQTAPTKTDAEKDKSSGEVPTAESSSRAQGTQSKYLKLWIPVGAVAIFIAIAIIVAVYKVMRARRRKPNDDGDPNRTNTLELAEIQAFVRKGLDRFVKDLEIDEKKSIIEEISGSRCGFADWRVVLEKLEDPKLIKASRAWRALDEAINIQKFLEEYGEKEGSTVRRLIQAIRDAGLGLSANKLEQNLDPDRGGRSGDSVEIAEVENLWV</sequence>
<protein>
    <recommendedName>
        <fullName evidence="5">Death domain-containing protein</fullName>
    </recommendedName>
</protein>
<comment type="caution">
    <text evidence="3">The sequence shown here is derived from an EMBL/GenBank/DDBJ whole genome shotgun (WGS) entry which is preliminary data.</text>
</comment>
<dbReference type="OrthoDB" id="5970057at2759"/>
<feature type="region of interest" description="Disordered" evidence="1">
    <location>
        <begin position="16"/>
        <end position="65"/>
    </location>
</feature>
<dbReference type="InterPro" id="IPR018247">
    <property type="entry name" value="EF_Hand_1_Ca_BS"/>
</dbReference>
<feature type="compositionally biased region" description="Polar residues" evidence="1">
    <location>
        <begin position="33"/>
        <end position="44"/>
    </location>
</feature>
<evidence type="ECO:0008006" key="5">
    <source>
        <dbReference type="Google" id="ProtNLM"/>
    </source>
</evidence>
<evidence type="ECO:0000313" key="4">
    <source>
        <dbReference type="Proteomes" id="UP000225706"/>
    </source>
</evidence>
<keyword evidence="2" id="KW-1133">Transmembrane helix</keyword>
<keyword evidence="2" id="KW-0472">Membrane</keyword>
<accession>A0A2B4RTJ5</accession>
<feature type="transmembrane region" description="Helical" evidence="2">
    <location>
        <begin position="76"/>
        <end position="96"/>
    </location>
</feature>
<keyword evidence="4" id="KW-1185">Reference proteome</keyword>
<organism evidence="3 4">
    <name type="scientific">Stylophora pistillata</name>
    <name type="common">Smooth cauliflower coral</name>
    <dbReference type="NCBI Taxonomy" id="50429"/>
    <lineage>
        <taxon>Eukaryota</taxon>
        <taxon>Metazoa</taxon>
        <taxon>Cnidaria</taxon>
        <taxon>Anthozoa</taxon>
        <taxon>Hexacorallia</taxon>
        <taxon>Scleractinia</taxon>
        <taxon>Astrocoeniina</taxon>
        <taxon>Pocilloporidae</taxon>
        <taxon>Stylophora</taxon>
    </lineage>
</organism>
<evidence type="ECO:0000256" key="1">
    <source>
        <dbReference type="SAM" id="MobiDB-lite"/>
    </source>
</evidence>
<evidence type="ECO:0000313" key="3">
    <source>
        <dbReference type="EMBL" id="PFX20139.1"/>
    </source>
</evidence>
<dbReference type="PROSITE" id="PS00018">
    <property type="entry name" value="EF_HAND_1"/>
    <property type="match status" value="1"/>
</dbReference>
<keyword evidence="2" id="KW-0812">Transmembrane</keyword>
<dbReference type="EMBL" id="LSMT01000329">
    <property type="protein sequence ID" value="PFX20139.1"/>
    <property type="molecule type" value="Genomic_DNA"/>
</dbReference>